<accession>A6I079</accession>
<evidence type="ECO:0000256" key="1">
    <source>
        <dbReference type="SAM" id="Phobius"/>
    </source>
</evidence>
<keyword evidence="1" id="KW-0472">Membrane</keyword>
<proteinExistence type="predicted"/>
<gene>
    <name evidence="2" type="primary">RGD1566254_predicted</name>
    <name evidence="2" type="ORF">rCG_48605</name>
</gene>
<dbReference type="EMBL" id="CH473953">
    <property type="protein sequence ID" value="EDM12860.1"/>
    <property type="molecule type" value="Genomic_DNA"/>
</dbReference>
<evidence type="ECO:0000313" key="2">
    <source>
        <dbReference type="EMBL" id="EDM12860.1"/>
    </source>
</evidence>
<dbReference type="AlphaFoldDB" id="A6I079"/>
<feature type="transmembrane region" description="Helical" evidence="1">
    <location>
        <begin position="6"/>
        <end position="24"/>
    </location>
</feature>
<keyword evidence="1" id="KW-1133">Transmembrane helix</keyword>
<sequence>MSVLPGIIVLGGTILMCLVCLLASRRNNTCSFSYRNTNNVYVHRPQVIIENTVFSSGQDLPLDCSREIQPYKKEN</sequence>
<protein>
    <submittedName>
        <fullName evidence="2">RGD1566254 (Predicted)</fullName>
    </submittedName>
</protein>
<keyword evidence="1" id="KW-0812">Transmembrane</keyword>
<reference evidence="3" key="1">
    <citation type="submission" date="2005-09" db="EMBL/GenBank/DDBJ databases">
        <authorList>
            <person name="Mural R.J."/>
            <person name="Li P.W."/>
            <person name="Adams M.D."/>
            <person name="Amanatides P.G."/>
            <person name="Baden-Tillson H."/>
            <person name="Barnstead M."/>
            <person name="Chin S.H."/>
            <person name="Dew I."/>
            <person name="Evans C.A."/>
            <person name="Ferriera S."/>
            <person name="Flanigan M."/>
            <person name="Fosler C."/>
            <person name="Glodek A."/>
            <person name="Gu Z."/>
            <person name="Holt R.A."/>
            <person name="Jennings D."/>
            <person name="Kraft C.L."/>
            <person name="Lu F."/>
            <person name="Nguyen T."/>
            <person name="Nusskern D.R."/>
            <person name="Pfannkoch C.M."/>
            <person name="Sitter C."/>
            <person name="Sutton G.G."/>
            <person name="Venter J.C."/>
            <person name="Wang Z."/>
            <person name="Woodage T."/>
            <person name="Zheng X.H."/>
            <person name="Zhong F."/>
        </authorList>
    </citation>
    <scope>NUCLEOTIDE SEQUENCE [LARGE SCALE GENOMIC DNA]</scope>
    <source>
        <strain>BN</strain>
        <strain evidence="3">Sprague-Dawley</strain>
    </source>
</reference>
<name>A6I079_RAT</name>
<organism evidence="2 3">
    <name type="scientific">Rattus norvegicus</name>
    <name type="common">Rat</name>
    <dbReference type="NCBI Taxonomy" id="10116"/>
    <lineage>
        <taxon>Eukaryota</taxon>
        <taxon>Metazoa</taxon>
        <taxon>Chordata</taxon>
        <taxon>Craniata</taxon>
        <taxon>Vertebrata</taxon>
        <taxon>Euteleostomi</taxon>
        <taxon>Mammalia</taxon>
        <taxon>Eutheria</taxon>
        <taxon>Euarchontoglires</taxon>
        <taxon>Glires</taxon>
        <taxon>Rodentia</taxon>
        <taxon>Myomorpha</taxon>
        <taxon>Muroidea</taxon>
        <taxon>Muridae</taxon>
        <taxon>Murinae</taxon>
        <taxon>Rattus</taxon>
    </lineage>
</organism>
<dbReference type="Proteomes" id="UP000234681">
    <property type="component" value="Chromosome 1"/>
</dbReference>
<evidence type="ECO:0000313" key="3">
    <source>
        <dbReference type="Proteomes" id="UP000234681"/>
    </source>
</evidence>